<proteinExistence type="predicted"/>
<sequence>MKKKQQDIEIPFLLALIPLVTMIAIMAVTINLFEGSPHIPLAAGSVVAAFIA</sequence>
<keyword evidence="1" id="KW-0472">Membrane</keyword>
<reference evidence="2 3" key="1">
    <citation type="submission" date="2014-09" db="EMBL/GenBank/DDBJ databases">
        <authorList>
            <person name="Urmite Genomes Urmite Genomes"/>
        </authorList>
    </citation>
    <scope>NUCLEOTIDE SEQUENCE [LARGE SCALE GENOMIC DNA]</scope>
    <source>
        <strain evidence="2 3">ES2</strain>
    </source>
</reference>
<evidence type="ECO:0000313" key="2">
    <source>
        <dbReference type="EMBL" id="CEG23765.1"/>
    </source>
</evidence>
<organism evidence="2 3">
    <name type="scientific">Planococcus massiliensis</name>
    <dbReference type="NCBI Taxonomy" id="1499687"/>
    <lineage>
        <taxon>Bacteria</taxon>
        <taxon>Bacillati</taxon>
        <taxon>Bacillota</taxon>
        <taxon>Bacilli</taxon>
        <taxon>Bacillales</taxon>
        <taxon>Caryophanaceae</taxon>
        <taxon>Planococcus</taxon>
    </lineage>
</organism>
<gene>
    <name evidence="2" type="ORF">BN1080_02770</name>
</gene>
<evidence type="ECO:0000256" key="1">
    <source>
        <dbReference type="SAM" id="Phobius"/>
    </source>
</evidence>
<accession>A0A098EPN8</accession>
<dbReference type="Proteomes" id="UP000043699">
    <property type="component" value="Unassembled WGS sequence"/>
</dbReference>
<name>A0A098EPN8_9BACL</name>
<dbReference type="STRING" id="1499687.BN1080_02770"/>
<keyword evidence="3" id="KW-1185">Reference proteome</keyword>
<keyword evidence="1" id="KW-0812">Transmembrane</keyword>
<dbReference type="EMBL" id="CCXS01000001">
    <property type="protein sequence ID" value="CEG23765.1"/>
    <property type="molecule type" value="Genomic_DNA"/>
</dbReference>
<feature type="transmembrane region" description="Helical" evidence="1">
    <location>
        <begin position="12"/>
        <end position="33"/>
    </location>
</feature>
<evidence type="ECO:0000313" key="3">
    <source>
        <dbReference type="Proteomes" id="UP000043699"/>
    </source>
</evidence>
<dbReference type="AlphaFoldDB" id="A0A098EPN8"/>
<keyword evidence="1" id="KW-1133">Transmembrane helix</keyword>
<protein>
    <submittedName>
        <fullName evidence="2">Uncharacterized protein</fullName>
    </submittedName>
</protein>